<evidence type="ECO:0000256" key="2">
    <source>
        <dbReference type="ARBA" id="ARBA00009368"/>
    </source>
</evidence>
<organism evidence="7 8">
    <name type="scientific">Henosepilachna vigintioctopunctata</name>
    <dbReference type="NCBI Taxonomy" id="420089"/>
    <lineage>
        <taxon>Eukaryota</taxon>
        <taxon>Metazoa</taxon>
        <taxon>Ecdysozoa</taxon>
        <taxon>Arthropoda</taxon>
        <taxon>Hexapoda</taxon>
        <taxon>Insecta</taxon>
        <taxon>Pterygota</taxon>
        <taxon>Neoptera</taxon>
        <taxon>Endopterygota</taxon>
        <taxon>Coleoptera</taxon>
        <taxon>Polyphaga</taxon>
        <taxon>Cucujiformia</taxon>
        <taxon>Coccinelloidea</taxon>
        <taxon>Coccinellidae</taxon>
        <taxon>Epilachninae</taxon>
        <taxon>Epilachnini</taxon>
        <taxon>Henosepilachna</taxon>
    </lineage>
</organism>
<comment type="subcellular location">
    <subcellularLocation>
        <location evidence="1">Nucleus</location>
    </subcellularLocation>
</comment>
<dbReference type="SMART" id="SM01370">
    <property type="entry name" value="TAFII55_N"/>
    <property type="match status" value="1"/>
</dbReference>
<dbReference type="CDD" id="cd08047">
    <property type="entry name" value="TAF7"/>
    <property type="match status" value="1"/>
</dbReference>
<evidence type="ECO:0000313" key="8">
    <source>
        <dbReference type="Proteomes" id="UP001431783"/>
    </source>
</evidence>
<comment type="caution">
    <text evidence="7">The sequence shown here is derived from an EMBL/GenBank/DDBJ whole genome shotgun (WGS) entry which is preliminary data.</text>
</comment>
<comment type="similarity">
    <text evidence="2">Belongs to the TAF7 family.</text>
</comment>
<gene>
    <name evidence="7" type="ORF">WA026_015253</name>
</gene>
<dbReference type="GO" id="GO:0016251">
    <property type="term" value="F:RNA polymerase II general transcription initiation factor activity"/>
    <property type="evidence" value="ECO:0007669"/>
    <property type="project" value="TreeGrafter"/>
</dbReference>
<feature type="domain" description="TAFII55 protein conserved region" evidence="6">
    <location>
        <begin position="12"/>
        <end position="157"/>
    </location>
</feature>
<proteinExistence type="inferred from homology"/>
<dbReference type="Pfam" id="PF04658">
    <property type="entry name" value="TAFII55_N"/>
    <property type="match status" value="1"/>
</dbReference>
<dbReference type="EMBL" id="JARQZJ010000008">
    <property type="protein sequence ID" value="KAK9872007.1"/>
    <property type="molecule type" value="Genomic_DNA"/>
</dbReference>
<keyword evidence="8" id="KW-1185">Reference proteome</keyword>
<protein>
    <recommendedName>
        <fullName evidence="6">TAFII55 protein conserved region domain-containing protein</fullName>
    </recommendedName>
</protein>
<keyword evidence="4" id="KW-0804">Transcription</keyword>
<evidence type="ECO:0000256" key="1">
    <source>
        <dbReference type="ARBA" id="ARBA00004123"/>
    </source>
</evidence>
<evidence type="ECO:0000256" key="3">
    <source>
        <dbReference type="ARBA" id="ARBA00023015"/>
    </source>
</evidence>
<reference evidence="7 8" key="1">
    <citation type="submission" date="2023-03" db="EMBL/GenBank/DDBJ databases">
        <title>Genome insight into feeding habits of ladybird beetles.</title>
        <authorList>
            <person name="Li H.-S."/>
            <person name="Huang Y.-H."/>
            <person name="Pang H."/>
        </authorList>
    </citation>
    <scope>NUCLEOTIDE SEQUENCE [LARGE SCALE GENOMIC DNA]</scope>
    <source>
        <strain evidence="7">SYSU_2023b</strain>
        <tissue evidence="7">Whole body</tissue>
    </source>
</reference>
<dbReference type="InterPro" id="IPR037817">
    <property type="entry name" value="TAF7"/>
</dbReference>
<dbReference type="GO" id="GO:0005669">
    <property type="term" value="C:transcription factor TFIID complex"/>
    <property type="evidence" value="ECO:0007669"/>
    <property type="project" value="InterPro"/>
</dbReference>
<name>A0AAW1TKV9_9CUCU</name>
<evidence type="ECO:0000256" key="5">
    <source>
        <dbReference type="ARBA" id="ARBA00023242"/>
    </source>
</evidence>
<evidence type="ECO:0000259" key="6">
    <source>
        <dbReference type="SMART" id="SM01370"/>
    </source>
</evidence>
<evidence type="ECO:0000313" key="7">
    <source>
        <dbReference type="EMBL" id="KAK9872007.1"/>
    </source>
</evidence>
<dbReference type="PANTHER" id="PTHR12228">
    <property type="entry name" value="TRANSCRIPTION INITIATION FACTOR TFIID 55 KD SUBUNIT-RELATED"/>
    <property type="match status" value="1"/>
</dbReference>
<dbReference type="AlphaFoldDB" id="A0AAW1TKV9"/>
<sequence length="195" mass="22980">MEFEYYNEKTELEQQFILRLPMVEAQKLRYIMDTKPEKVKKLLKLDLNLNDNSGIVKFGKLKMYGSLKKLPTIIESYKTHDKVTICKTADINQILICDYGIKENKKVEYLHGISPPLKNVKKRRFRKTMINTDHAIEVENIERELYYLLRTDLEAVSSKYKITYENGYEDKENYLSNKEANLFGNISSEMSEEEG</sequence>
<keyword evidence="3" id="KW-0805">Transcription regulation</keyword>
<dbReference type="PANTHER" id="PTHR12228:SF0">
    <property type="entry name" value="TATA-BOX BINDING PROTEIN ASSOCIATED FACTOR 7"/>
    <property type="match status" value="1"/>
</dbReference>
<dbReference type="InterPro" id="IPR006751">
    <property type="entry name" value="TAFII55_prot_cons_reg"/>
</dbReference>
<dbReference type="Proteomes" id="UP001431783">
    <property type="component" value="Unassembled WGS sequence"/>
</dbReference>
<dbReference type="GO" id="GO:0051123">
    <property type="term" value="P:RNA polymerase II preinitiation complex assembly"/>
    <property type="evidence" value="ECO:0007669"/>
    <property type="project" value="TreeGrafter"/>
</dbReference>
<keyword evidence="5" id="KW-0539">Nucleus</keyword>
<evidence type="ECO:0000256" key="4">
    <source>
        <dbReference type="ARBA" id="ARBA00023163"/>
    </source>
</evidence>
<accession>A0AAW1TKV9</accession>